<name>A0A0E9RUK1_ANGAN</name>
<evidence type="ECO:0000256" key="1">
    <source>
        <dbReference type="SAM" id="Phobius"/>
    </source>
</evidence>
<dbReference type="AlphaFoldDB" id="A0A0E9RUK1"/>
<evidence type="ECO:0000313" key="2">
    <source>
        <dbReference type="EMBL" id="JAH32779.1"/>
    </source>
</evidence>
<sequence>MGLNYVPLDVVLYNLHCTIAIGVVAGNYVYSIIYLL</sequence>
<keyword evidence="1" id="KW-0812">Transmembrane</keyword>
<reference evidence="2" key="1">
    <citation type="submission" date="2014-11" db="EMBL/GenBank/DDBJ databases">
        <authorList>
            <person name="Amaro Gonzalez C."/>
        </authorList>
    </citation>
    <scope>NUCLEOTIDE SEQUENCE</scope>
</reference>
<organism evidence="2">
    <name type="scientific">Anguilla anguilla</name>
    <name type="common">European freshwater eel</name>
    <name type="synonym">Muraena anguilla</name>
    <dbReference type="NCBI Taxonomy" id="7936"/>
    <lineage>
        <taxon>Eukaryota</taxon>
        <taxon>Metazoa</taxon>
        <taxon>Chordata</taxon>
        <taxon>Craniata</taxon>
        <taxon>Vertebrata</taxon>
        <taxon>Euteleostomi</taxon>
        <taxon>Actinopterygii</taxon>
        <taxon>Neopterygii</taxon>
        <taxon>Teleostei</taxon>
        <taxon>Anguilliformes</taxon>
        <taxon>Anguillidae</taxon>
        <taxon>Anguilla</taxon>
    </lineage>
</organism>
<feature type="transmembrane region" description="Helical" evidence="1">
    <location>
        <begin position="12"/>
        <end position="35"/>
    </location>
</feature>
<protein>
    <submittedName>
        <fullName evidence="2">Uncharacterized protein</fullName>
    </submittedName>
</protein>
<proteinExistence type="predicted"/>
<dbReference type="EMBL" id="GBXM01075798">
    <property type="protein sequence ID" value="JAH32779.1"/>
    <property type="molecule type" value="Transcribed_RNA"/>
</dbReference>
<keyword evidence="1" id="KW-0472">Membrane</keyword>
<reference evidence="2" key="2">
    <citation type="journal article" date="2015" name="Fish Shellfish Immunol.">
        <title>Early steps in the European eel (Anguilla anguilla)-Vibrio vulnificus interaction in the gills: Role of the RtxA13 toxin.</title>
        <authorList>
            <person name="Callol A."/>
            <person name="Pajuelo D."/>
            <person name="Ebbesson L."/>
            <person name="Teles M."/>
            <person name="MacKenzie S."/>
            <person name="Amaro C."/>
        </authorList>
    </citation>
    <scope>NUCLEOTIDE SEQUENCE</scope>
</reference>
<accession>A0A0E9RUK1</accession>
<keyword evidence="1" id="KW-1133">Transmembrane helix</keyword>